<keyword evidence="10" id="KW-1185">Reference proteome</keyword>
<evidence type="ECO:0000259" key="7">
    <source>
        <dbReference type="Pfam" id="PF01478"/>
    </source>
</evidence>
<evidence type="ECO:0000256" key="5">
    <source>
        <dbReference type="ARBA" id="ARBA00023136"/>
    </source>
</evidence>
<accession>A0A9Q4PZ01</accession>
<protein>
    <submittedName>
        <fullName evidence="9">Prepilin peptidase</fullName>
        <ecNumber evidence="9">3.4.23.43</ecNumber>
    </submittedName>
</protein>
<dbReference type="PANTHER" id="PTHR36506">
    <property type="entry name" value="PREFLAGELLIN PEPTIDASE"/>
    <property type="match status" value="1"/>
</dbReference>
<dbReference type="RefSeq" id="WP_274925676.1">
    <property type="nucleotide sequence ID" value="NZ_JAKELO010000002.1"/>
</dbReference>
<dbReference type="Gene3D" id="6.10.250.3240">
    <property type="match status" value="1"/>
</dbReference>
<feature type="transmembrane region" description="Helical" evidence="6">
    <location>
        <begin position="59"/>
        <end position="76"/>
    </location>
</feature>
<keyword evidence="4 6" id="KW-1133">Transmembrane helix</keyword>
<dbReference type="InterPro" id="IPR052218">
    <property type="entry name" value="Preflagellin_Peptidase"/>
</dbReference>
<evidence type="ECO:0000256" key="2">
    <source>
        <dbReference type="ARBA" id="ARBA00022475"/>
    </source>
</evidence>
<feature type="transmembrane region" description="Helical" evidence="6">
    <location>
        <begin position="108"/>
        <end position="141"/>
    </location>
</feature>
<dbReference type="AlphaFoldDB" id="A0A9Q4PZ01"/>
<evidence type="ECO:0000256" key="1">
    <source>
        <dbReference type="ARBA" id="ARBA00004651"/>
    </source>
</evidence>
<dbReference type="InterPro" id="IPR009655">
    <property type="entry name" value="Preflagellin_peptidase_C"/>
</dbReference>
<keyword evidence="3 6" id="KW-0812">Transmembrane</keyword>
<evidence type="ECO:0000259" key="8">
    <source>
        <dbReference type="Pfam" id="PF06847"/>
    </source>
</evidence>
<keyword evidence="5 6" id="KW-0472">Membrane</keyword>
<reference evidence="9" key="1">
    <citation type="submission" date="2022-01" db="EMBL/GenBank/DDBJ databases">
        <title>Draft genome of Methanogenium marinum DSM 15558.</title>
        <authorList>
            <person name="Chen S.-C."/>
            <person name="You Y.-T."/>
        </authorList>
    </citation>
    <scope>NUCLEOTIDE SEQUENCE</scope>
    <source>
        <strain evidence="9">DSM 15558</strain>
    </source>
</reference>
<organism evidence="9 10">
    <name type="scientific">Methanogenium marinum</name>
    <dbReference type="NCBI Taxonomy" id="348610"/>
    <lineage>
        <taxon>Archaea</taxon>
        <taxon>Methanobacteriati</taxon>
        <taxon>Methanobacteriota</taxon>
        <taxon>Stenosarchaea group</taxon>
        <taxon>Methanomicrobia</taxon>
        <taxon>Methanomicrobiales</taxon>
        <taxon>Methanomicrobiaceae</taxon>
        <taxon>Methanogenium</taxon>
    </lineage>
</organism>
<comment type="subcellular location">
    <subcellularLocation>
        <location evidence="1">Cell membrane</location>
        <topology evidence="1">Multi-pass membrane protein</topology>
    </subcellularLocation>
</comment>
<dbReference type="Proteomes" id="UP001143747">
    <property type="component" value="Unassembled WGS sequence"/>
</dbReference>
<evidence type="ECO:0000313" key="9">
    <source>
        <dbReference type="EMBL" id="MDE4909072.1"/>
    </source>
</evidence>
<evidence type="ECO:0000256" key="6">
    <source>
        <dbReference type="SAM" id="Phobius"/>
    </source>
</evidence>
<evidence type="ECO:0000313" key="10">
    <source>
        <dbReference type="Proteomes" id="UP001143747"/>
    </source>
</evidence>
<feature type="domain" description="Preflagellin peptidase C-terminal" evidence="8">
    <location>
        <begin position="147"/>
        <end position="252"/>
    </location>
</feature>
<dbReference type="PANTHER" id="PTHR36506:SF1">
    <property type="entry name" value="PREFLAGELLIN PEPTIDASE"/>
    <property type="match status" value="1"/>
</dbReference>
<feature type="transmembrane region" description="Helical" evidence="6">
    <location>
        <begin position="6"/>
        <end position="22"/>
    </location>
</feature>
<sequence>MYQTLILSSAAIALTLLYASILDLRERRVPFRTWYPMLFIALPMAVLTYAELFHDSVRFASGLLFLSVMLCGFYYFASAYLHLFGGADAWAMIFITACIPLFPVEPYAGYPIIAFFPLSVMVNAVLLNLVTPLGIFFINIFRRNRGPLRYMFVGFPVSGDTIQNEFGFVMEEFTEDEDGTVTRRYLSFTEAIRRMIRGERRLYTKDFKRNPEEYKEELRLYRKAGTVWISYGVPFILPICAGFLSALFIGDIMTILIQALSGAI</sequence>
<keyword evidence="2" id="KW-1003">Cell membrane</keyword>
<gene>
    <name evidence="9" type="ORF">L0665_10670</name>
</gene>
<evidence type="ECO:0000256" key="3">
    <source>
        <dbReference type="ARBA" id="ARBA00022692"/>
    </source>
</evidence>
<dbReference type="InterPro" id="IPR000045">
    <property type="entry name" value="Prepilin_IV_endopep_pep"/>
</dbReference>
<feature type="transmembrane region" description="Helical" evidence="6">
    <location>
        <begin position="228"/>
        <end position="249"/>
    </location>
</feature>
<name>A0A9Q4PZ01_9EURY</name>
<dbReference type="GO" id="GO:0004190">
    <property type="term" value="F:aspartic-type endopeptidase activity"/>
    <property type="evidence" value="ECO:0007669"/>
    <property type="project" value="UniProtKB-EC"/>
</dbReference>
<dbReference type="GO" id="GO:0005886">
    <property type="term" value="C:plasma membrane"/>
    <property type="evidence" value="ECO:0007669"/>
    <property type="project" value="UniProtKB-SubCell"/>
</dbReference>
<proteinExistence type="predicted"/>
<dbReference type="Pfam" id="PF06847">
    <property type="entry name" value="Arc_PepC_II"/>
    <property type="match status" value="1"/>
</dbReference>
<dbReference type="EC" id="3.4.23.43" evidence="9"/>
<dbReference type="EMBL" id="JAKELO010000002">
    <property type="protein sequence ID" value="MDE4909072.1"/>
    <property type="molecule type" value="Genomic_DNA"/>
</dbReference>
<feature type="domain" description="Prepilin type IV endopeptidase peptidase" evidence="7">
    <location>
        <begin position="11"/>
        <end position="124"/>
    </location>
</feature>
<feature type="transmembrane region" description="Helical" evidence="6">
    <location>
        <begin position="34"/>
        <end position="53"/>
    </location>
</feature>
<dbReference type="Pfam" id="PF01478">
    <property type="entry name" value="Peptidase_A24"/>
    <property type="match status" value="1"/>
</dbReference>
<keyword evidence="9" id="KW-0378">Hydrolase</keyword>
<evidence type="ECO:0000256" key="4">
    <source>
        <dbReference type="ARBA" id="ARBA00022989"/>
    </source>
</evidence>
<comment type="caution">
    <text evidence="9">The sequence shown here is derived from an EMBL/GenBank/DDBJ whole genome shotgun (WGS) entry which is preliminary data.</text>
</comment>
<dbReference type="Gene3D" id="1.20.120.1220">
    <property type="match status" value="1"/>
</dbReference>